<dbReference type="Pfam" id="PF00264">
    <property type="entry name" value="Tyrosinase"/>
    <property type="match status" value="1"/>
</dbReference>
<keyword evidence="4" id="KW-0863">Zinc-finger</keyword>
<dbReference type="AlphaFoldDB" id="M5CB61"/>
<evidence type="ECO:0000256" key="5">
    <source>
        <dbReference type="SAM" id="MobiDB-lite"/>
    </source>
</evidence>
<feature type="chain" id="PRO_5004064043" evidence="6">
    <location>
        <begin position="20"/>
        <end position="543"/>
    </location>
</feature>
<keyword evidence="4" id="KW-0862">Zinc</keyword>
<dbReference type="GO" id="GO:0004503">
    <property type="term" value="F:tyrosinase activity"/>
    <property type="evidence" value="ECO:0007669"/>
    <property type="project" value="UniProtKB-EC"/>
</dbReference>
<dbReference type="InterPro" id="IPR050316">
    <property type="entry name" value="Tyrosinase/Hemocyanin"/>
</dbReference>
<dbReference type="SUPFAM" id="SSF48056">
    <property type="entry name" value="Di-copper centre-containing domain"/>
    <property type="match status" value="1"/>
</dbReference>
<dbReference type="SUPFAM" id="SSF57756">
    <property type="entry name" value="Retrovirus zinc finger-like domains"/>
    <property type="match status" value="1"/>
</dbReference>
<dbReference type="EC" id="1.14.18.1" evidence="8"/>
<evidence type="ECO:0000313" key="9">
    <source>
        <dbReference type="Proteomes" id="UP000012065"/>
    </source>
</evidence>
<feature type="compositionally biased region" description="Basic residues" evidence="5">
    <location>
        <begin position="489"/>
        <end position="498"/>
    </location>
</feature>
<dbReference type="PANTHER" id="PTHR11474:SF126">
    <property type="entry name" value="TYROSINASE-LIKE PROTEIN TYR-1-RELATED"/>
    <property type="match status" value="1"/>
</dbReference>
<organism evidence="8 9">
    <name type="scientific">Thanatephorus cucumeris (strain AG1-IB / isolate 7/3/14)</name>
    <name type="common">Lettuce bottom rot fungus</name>
    <name type="synonym">Rhizoctonia solani</name>
    <dbReference type="NCBI Taxonomy" id="1108050"/>
    <lineage>
        <taxon>Eukaryota</taxon>
        <taxon>Fungi</taxon>
        <taxon>Dikarya</taxon>
        <taxon>Basidiomycota</taxon>
        <taxon>Agaricomycotina</taxon>
        <taxon>Agaricomycetes</taxon>
        <taxon>Cantharellales</taxon>
        <taxon>Ceratobasidiaceae</taxon>
        <taxon>Rhizoctonia</taxon>
        <taxon>Rhizoctonia solani AG-1</taxon>
    </lineage>
</organism>
<feature type="signal peptide" evidence="6">
    <location>
        <begin position="1"/>
        <end position="19"/>
    </location>
</feature>
<keyword evidence="2" id="KW-0479">Metal-binding</keyword>
<dbReference type="Gene3D" id="1.10.1280.10">
    <property type="entry name" value="Di-copper center containing domain from catechol oxidase"/>
    <property type="match status" value="1"/>
</dbReference>
<feature type="domain" description="CCHC-type" evidence="7">
    <location>
        <begin position="454"/>
        <end position="467"/>
    </location>
</feature>
<sequence length="543" mass="61295">MKLTAAISFIALLPVFSYAQYTNKCPSLEVRKEWRSFTKAERKAWIDANNCLNKKPSKGKLKLEVDTSSYNNPAFHIPPYNASGSHYDDLVYAHMNLNPVIHFTGQFLPWHRVYLFEWTKSLRNECGYKGVVPYWAWEKDTDDFEGSMLWDADHQSGLGGFSNNSSDDYTIHDGALDLHLAYPIPHKLRRHYIPYPYDIPVANFSKVKATDTFTPAEIKKLLAQPEGNFTKFQAYLEQPIGMHSSIHIMMGGIERAQNRKIVDFNYYDIIDGTFTVPDQSSDEDGYKKWKSTDRKALSAIRLRCSDSIAIQLTRFTTSKSCWDNLDTLYQSTSLFGLIATRNKFFRTEMREDQTLDIHMRDLRIAMDELIVLGENIGELDYALQLVGSLPSTWQSFLGTISWRLDRKNSAKVKEFAEDLVARIMDEDRRRNNTLTTPTETSLLARSTDKSNIECYNCKKKGHTKAECWAKGGGSEGKNGNGGNNGGNGGRRKRGKGNGKGKEESNVANSEAGVHMSCMAIGESMPLASWLLDSGSSSHTVLNV</sequence>
<keyword evidence="8" id="KW-0560">Oxidoreductase</keyword>
<dbReference type="GO" id="GO:0008270">
    <property type="term" value="F:zinc ion binding"/>
    <property type="evidence" value="ECO:0007669"/>
    <property type="project" value="UniProtKB-KW"/>
</dbReference>
<evidence type="ECO:0000256" key="6">
    <source>
        <dbReference type="SAM" id="SignalP"/>
    </source>
</evidence>
<dbReference type="Proteomes" id="UP000012065">
    <property type="component" value="Unassembled WGS sequence"/>
</dbReference>
<evidence type="ECO:0000313" key="8">
    <source>
        <dbReference type="EMBL" id="CCO36340.1"/>
    </source>
</evidence>
<keyword evidence="6" id="KW-0732">Signal</keyword>
<dbReference type="InterPro" id="IPR002227">
    <property type="entry name" value="Tyrosinase_Cu-bd"/>
</dbReference>
<feature type="region of interest" description="Disordered" evidence="5">
    <location>
        <begin position="470"/>
        <end position="509"/>
    </location>
</feature>
<dbReference type="PROSITE" id="PS50158">
    <property type="entry name" value="ZF_CCHC"/>
    <property type="match status" value="1"/>
</dbReference>
<dbReference type="Pfam" id="PF14223">
    <property type="entry name" value="Retrotran_gag_2"/>
    <property type="match status" value="1"/>
</dbReference>
<dbReference type="InterPro" id="IPR001878">
    <property type="entry name" value="Znf_CCHC"/>
</dbReference>
<dbReference type="InterPro" id="IPR008922">
    <property type="entry name" value="Di-copper_centre_dom_sf"/>
</dbReference>
<protein>
    <submittedName>
        <fullName evidence="8">Tyrosinase, putative</fullName>
        <ecNumber evidence="8">1.14.18.1</ecNumber>
    </submittedName>
</protein>
<evidence type="ECO:0000256" key="4">
    <source>
        <dbReference type="PROSITE-ProRule" id="PRU00047"/>
    </source>
</evidence>
<reference evidence="8 9" key="1">
    <citation type="journal article" date="2013" name="J. Biotechnol.">
        <title>Establishment and interpretation of the genome sequence of the phytopathogenic fungus Rhizoctonia solani AG1-IB isolate 7/3/14.</title>
        <authorList>
            <person name="Wibberg D.W."/>
            <person name="Jelonek L.J."/>
            <person name="Rupp O.R."/>
            <person name="Hennig M.H."/>
            <person name="Eikmeyer F.E."/>
            <person name="Goesmann A.G."/>
            <person name="Hartmann A.H."/>
            <person name="Borriss R.B."/>
            <person name="Grosch R.G."/>
            <person name="Puehler A.P."/>
            <person name="Schlueter A.S."/>
        </authorList>
    </citation>
    <scope>NUCLEOTIDE SEQUENCE [LARGE SCALE GENOMIC DNA]</scope>
    <source>
        <strain evidence="9">AG1-IB / isolate 7/3/14</strain>
    </source>
</reference>
<dbReference type="PRINTS" id="PR00092">
    <property type="entry name" value="TYROSINASE"/>
</dbReference>
<accession>M5CB61</accession>
<keyword evidence="1" id="KW-0507">mRNA processing</keyword>
<keyword evidence="3" id="KW-0186">Copper</keyword>
<dbReference type="HOGENOM" id="CLU_501709_0_0_1"/>
<gene>
    <name evidence="8" type="ORF">BN14_10474</name>
</gene>
<name>M5CB61_THACB</name>
<dbReference type="GO" id="GO:0003676">
    <property type="term" value="F:nucleic acid binding"/>
    <property type="evidence" value="ECO:0007669"/>
    <property type="project" value="InterPro"/>
</dbReference>
<evidence type="ECO:0000256" key="3">
    <source>
        <dbReference type="ARBA" id="ARBA00023008"/>
    </source>
</evidence>
<dbReference type="PANTHER" id="PTHR11474">
    <property type="entry name" value="TYROSINASE FAMILY MEMBER"/>
    <property type="match status" value="1"/>
</dbReference>
<evidence type="ECO:0000259" key="7">
    <source>
        <dbReference type="PROSITE" id="PS50158"/>
    </source>
</evidence>
<evidence type="ECO:0000256" key="2">
    <source>
        <dbReference type="ARBA" id="ARBA00022723"/>
    </source>
</evidence>
<feature type="compositionally biased region" description="Gly residues" evidence="5">
    <location>
        <begin position="470"/>
        <end position="488"/>
    </location>
</feature>
<evidence type="ECO:0000256" key="1">
    <source>
        <dbReference type="ARBA" id="ARBA00022664"/>
    </source>
</evidence>
<comment type="caution">
    <text evidence="8">The sequence shown here is derived from an EMBL/GenBank/DDBJ whole genome shotgun (WGS) entry which is preliminary data.</text>
</comment>
<dbReference type="SMART" id="SM00343">
    <property type="entry name" value="ZnF_C2HC"/>
    <property type="match status" value="1"/>
</dbReference>
<proteinExistence type="predicted"/>
<dbReference type="GO" id="GO:0006397">
    <property type="term" value="P:mRNA processing"/>
    <property type="evidence" value="ECO:0007669"/>
    <property type="project" value="UniProtKB-KW"/>
</dbReference>
<dbReference type="InterPro" id="IPR036875">
    <property type="entry name" value="Znf_CCHC_sf"/>
</dbReference>
<dbReference type="EMBL" id="CAOJ01015835">
    <property type="protein sequence ID" value="CCO36340.1"/>
    <property type="molecule type" value="Genomic_DNA"/>
</dbReference>